<name>A0A9W7LIZ5_HIBTR</name>
<keyword evidence="2" id="KW-1185">Reference proteome</keyword>
<dbReference type="Proteomes" id="UP001165190">
    <property type="component" value="Unassembled WGS sequence"/>
</dbReference>
<dbReference type="EMBL" id="BSYR01000003">
    <property type="protein sequence ID" value="GMI65961.1"/>
    <property type="molecule type" value="Genomic_DNA"/>
</dbReference>
<dbReference type="AlphaFoldDB" id="A0A9W7LIZ5"/>
<organism evidence="1 2">
    <name type="scientific">Hibiscus trionum</name>
    <name type="common">Flower of an hour</name>
    <dbReference type="NCBI Taxonomy" id="183268"/>
    <lineage>
        <taxon>Eukaryota</taxon>
        <taxon>Viridiplantae</taxon>
        <taxon>Streptophyta</taxon>
        <taxon>Embryophyta</taxon>
        <taxon>Tracheophyta</taxon>
        <taxon>Spermatophyta</taxon>
        <taxon>Magnoliopsida</taxon>
        <taxon>eudicotyledons</taxon>
        <taxon>Gunneridae</taxon>
        <taxon>Pentapetalae</taxon>
        <taxon>rosids</taxon>
        <taxon>malvids</taxon>
        <taxon>Malvales</taxon>
        <taxon>Malvaceae</taxon>
        <taxon>Malvoideae</taxon>
        <taxon>Hibiscus</taxon>
    </lineage>
</organism>
<protein>
    <submittedName>
        <fullName evidence="1">Uncharacterized protein</fullName>
    </submittedName>
</protein>
<evidence type="ECO:0000313" key="2">
    <source>
        <dbReference type="Proteomes" id="UP001165190"/>
    </source>
</evidence>
<evidence type="ECO:0000313" key="1">
    <source>
        <dbReference type="EMBL" id="GMI65961.1"/>
    </source>
</evidence>
<proteinExistence type="predicted"/>
<accession>A0A9W7LIZ5</accession>
<gene>
    <name evidence="1" type="ORF">HRI_000265400</name>
</gene>
<reference evidence="1" key="1">
    <citation type="submission" date="2023-05" db="EMBL/GenBank/DDBJ databases">
        <title>Genome and transcriptome analyses reveal genes involved in the formation of fine ridges on petal epidermal cells in Hibiscus trionum.</title>
        <authorList>
            <person name="Koshimizu S."/>
            <person name="Masuda S."/>
            <person name="Ishii T."/>
            <person name="Shirasu K."/>
            <person name="Hoshino A."/>
            <person name="Arita M."/>
        </authorList>
    </citation>
    <scope>NUCLEOTIDE SEQUENCE</scope>
    <source>
        <strain evidence="1">Hamamatsu line</strain>
    </source>
</reference>
<sequence>MRTVAGLVMVAVPGLCVILIPKPIHSFRFCTLLEIIEVEELRLLSGRKEVTVRSSTEVIFQPQNSTEVCKFKISSISSLSLSA</sequence>
<comment type="caution">
    <text evidence="1">The sequence shown here is derived from an EMBL/GenBank/DDBJ whole genome shotgun (WGS) entry which is preliminary data.</text>
</comment>